<dbReference type="SUPFAM" id="SSF46785">
    <property type="entry name" value="Winged helix' DNA-binding domain"/>
    <property type="match status" value="1"/>
</dbReference>
<keyword evidence="4" id="KW-1185">Reference proteome</keyword>
<dbReference type="InterPro" id="IPR036388">
    <property type="entry name" value="WH-like_DNA-bd_sf"/>
</dbReference>
<feature type="region of interest" description="Disordered" evidence="1">
    <location>
        <begin position="61"/>
        <end position="123"/>
    </location>
</feature>
<dbReference type="EMBL" id="DUZY01000005">
    <property type="protein sequence ID" value="DAD39968.1"/>
    <property type="molecule type" value="Genomic_DNA"/>
</dbReference>
<reference evidence="3 4" key="1">
    <citation type="journal article" date="2020" name="Mol. Biol. Evol.">
        <title>Distinct Expression and Methylation Patterns for Genes with Different Fates following a Single Whole-Genome Duplication in Flowering Plants.</title>
        <authorList>
            <person name="Shi T."/>
            <person name="Rahmani R.S."/>
            <person name="Gugger P.F."/>
            <person name="Wang M."/>
            <person name="Li H."/>
            <person name="Zhang Y."/>
            <person name="Li Z."/>
            <person name="Wang Q."/>
            <person name="Van de Peer Y."/>
            <person name="Marchal K."/>
            <person name="Chen J."/>
        </authorList>
    </citation>
    <scope>NUCLEOTIDE SEQUENCE [LARGE SCALE GENOMIC DNA]</scope>
    <source>
        <tissue evidence="3">Leaf</tissue>
    </source>
</reference>
<name>A0A822ZED8_NELNU</name>
<evidence type="ECO:0000256" key="1">
    <source>
        <dbReference type="SAM" id="MobiDB-lite"/>
    </source>
</evidence>
<dbReference type="Proteomes" id="UP000607653">
    <property type="component" value="Unassembled WGS sequence"/>
</dbReference>
<dbReference type="Gene3D" id="1.10.10.10">
    <property type="entry name" value="Winged helix-like DNA-binding domain superfamily/Winged helix DNA-binding domain"/>
    <property type="match status" value="1"/>
</dbReference>
<protein>
    <recommendedName>
        <fullName evidence="2">H15 domain-containing protein</fullName>
    </recommendedName>
</protein>
<dbReference type="SMART" id="SM00526">
    <property type="entry name" value="H15"/>
    <property type="match status" value="1"/>
</dbReference>
<feature type="domain" description="H15" evidence="2">
    <location>
        <begin position="1"/>
        <end position="60"/>
    </location>
</feature>
<comment type="caution">
    <text evidence="3">The sequence shown here is derived from an EMBL/GenBank/DDBJ whole genome shotgun (WGS) entry which is preliminary data.</text>
</comment>
<dbReference type="GO" id="GO:0003677">
    <property type="term" value="F:DNA binding"/>
    <property type="evidence" value="ECO:0007669"/>
    <property type="project" value="InterPro"/>
</dbReference>
<sequence length="123" mass="13809">MTKEALLALHEKSTRLKNCVEEKHKAVLSANLRKILTLQLKNCVAKGKLIKIKASFKLSESSKKEKVVKGAKAATVKKPKKPKAASAALKAKSVKKSDTTPERPPSPRRRLMSRRERRQVRRS</sequence>
<dbReference type="GO" id="GO:0006334">
    <property type="term" value="P:nucleosome assembly"/>
    <property type="evidence" value="ECO:0007669"/>
    <property type="project" value="InterPro"/>
</dbReference>
<evidence type="ECO:0000313" key="4">
    <source>
        <dbReference type="Proteomes" id="UP000607653"/>
    </source>
</evidence>
<feature type="compositionally biased region" description="Basic residues" evidence="1">
    <location>
        <begin position="106"/>
        <end position="123"/>
    </location>
</feature>
<gene>
    <name evidence="3" type="ORF">HUJ06_014291</name>
</gene>
<dbReference type="InterPro" id="IPR036390">
    <property type="entry name" value="WH_DNA-bd_sf"/>
</dbReference>
<dbReference type="PROSITE" id="PS51504">
    <property type="entry name" value="H15"/>
    <property type="match status" value="1"/>
</dbReference>
<evidence type="ECO:0000313" key="3">
    <source>
        <dbReference type="EMBL" id="DAD39968.1"/>
    </source>
</evidence>
<accession>A0A822ZED8</accession>
<organism evidence="3 4">
    <name type="scientific">Nelumbo nucifera</name>
    <name type="common">Sacred lotus</name>
    <dbReference type="NCBI Taxonomy" id="4432"/>
    <lineage>
        <taxon>Eukaryota</taxon>
        <taxon>Viridiplantae</taxon>
        <taxon>Streptophyta</taxon>
        <taxon>Embryophyta</taxon>
        <taxon>Tracheophyta</taxon>
        <taxon>Spermatophyta</taxon>
        <taxon>Magnoliopsida</taxon>
        <taxon>Proteales</taxon>
        <taxon>Nelumbonaceae</taxon>
        <taxon>Nelumbo</taxon>
    </lineage>
</organism>
<dbReference type="GO" id="GO:0000786">
    <property type="term" value="C:nucleosome"/>
    <property type="evidence" value="ECO:0007669"/>
    <property type="project" value="InterPro"/>
</dbReference>
<dbReference type="AlphaFoldDB" id="A0A822ZED8"/>
<proteinExistence type="predicted"/>
<evidence type="ECO:0000259" key="2">
    <source>
        <dbReference type="PROSITE" id="PS51504"/>
    </source>
</evidence>
<dbReference type="InterPro" id="IPR005818">
    <property type="entry name" value="Histone_H1/H5_H15"/>
</dbReference>